<evidence type="ECO:0000256" key="1">
    <source>
        <dbReference type="ARBA" id="ARBA00008520"/>
    </source>
</evidence>
<organism evidence="5 6">
    <name type="scientific">Mesorhizobium retamae</name>
    <dbReference type="NCBI Taxonomy" id="2912854"/>
    <lineage>
        <taxon>Bacteria</taxon>
        <taxon>Pseudomonadati</taxon>
        <taxon>Pseudomonadota</taxon>
        <taxon>Alphaproteobacteria</taxon>
        <taxon>Hyphomicrobiales</taxon>
        <taxon>Phyllobacteriaceae</taxon>
        <taxon>Mesorhizobium</taxon>
    </lineage>
</organism>
<reference evidence="5 6" key="1">
    <citation type="submission" date="2022-02" db="EMBL/GenBank/DDBJ databases">
        <title>Draft genome sequence of Mezorhizobium retamae strain IRAMC:0171 isolated from Retama raetam nodules.</title>
        <authorList>
            <person name="Bengaied R."/>
            <person name="Sbissi I."/>
            <person name="Huber K."/>
            <person name="Ghodbane F."/>
            <person name="Nouioui I."/>
            <person name="Tarhouni M."/>
            <person name="Gtari M."/>
        </authorList>
    </citation>
    <scope>NUCLEOTIDE SEQUENCE [LARGE SCALE GENOMIC DNA]</scope>
    <source>
        <strain evidence="5 6">IRAMC:0171</strain>
    </source>
</reference>
<comment type="similarity">
    <text evidence="1">Belongs to the bacterial solute-binding protein 1 family.</text>
</comment>
<keyword evidence="3" id="KW-0732">Signal</keyword>
<gene>
    <name evidence="5" type="ORF">L4923_13935</name>
</gene>
<sequence length="408" mass="43405">MRNFLKNGTMAVAILTGLGTVPGWADNLVLWVNAPLASGPDAPLYAELKKFEAETGNKVEVQAVPHMEMERNLFVAMSGGAGPDVMALDIAWVAGLADAGLLMDITEQSAPLASKYQPGPFAGGRYEGKQYALPLYTNNAALIVNDKMLAQAGIDKAPTTWGELRAAAVAMTNAEKGTYGISFGSNRMGAFQLYPFIWQAGGEIIDDKGKSHVADPEAIGAVDFLAKLYTQDKAMPESVLTAGNWDEVHAPFIQERAGMVISGDWAIAAIKKNAPNLAFSIHPLPQGKKAATVIGGYNLAVRQGTAAPKAAFQLVEWLTGDRSIELMGKYQRLSATAAATTPEAIAKLPKEMQPFMAQASAGHPRPVVASWSEMHGVFGNMWDAVIRGRPAAEALAEANAEVENLLAR</sequence>
<evidence type="ECO:0000313" key="5">
    <source>
        <dbReference type="EMBL" id="MCG7506120.1"/>
    </source>
</evidence>
<dbReference type="Pfam" id="PF01547">
    <property type="entry name" value="SBP_bac_1"/>
    <property type="match status" value="1"/>
</dbReference>
<dbReference type="InterPro" id="IPR006059">
    <property type="entry name" value="SBP"/>
</dbReference>
<proteinExistence type="inferred from homology"/>
<evidence type="ECO:0000256" key="3">
    <source>
        <dbReference type="ARBA" id="ARBA00022729"/>
    </source>
</evidence>
<dbReference type="PANTHER" id="PTHR30061">
    <property type="entry name" value="MALTOSE-BINDING PERIPLASMIC PROTEIN"/>
    <property type="match status" value="1"/>
</dbReference>
<dbReference type="CDD" id="cd13585">
    <property type="entry name" value="PBP2_TMBP_like"/>
    <property type="match status" value="1"/>
</dbReference>
<dbReference type="Gene3D" id="3.40.190.10">
    <property type="entry name" value="Periplasmic binding protein-like II"/>
    <property type="match status" value="2"/>
</dbReference>
<evidence type="ECO:0000256" key="2">
    <source>
        <dbReference type="ARBA" id="ARBA00022448"/>
    </source>
</evidence>
<protein>
    <submittedName>
        <fullName evidence="5">Sugar ABC transporter substrate-binding protein</fullName>
    </submittedName>
</protein>
<accession>A0ABS9QFB8</accession>
<dbReference type="SUPFAM" id="SSF53850">
    <property type="entry name" value="Periplasmic binding protein-like II"/>
    <property type="match status" value="1"/>
</dbReference>
<comment type="caution">
    <text evidence="5">The sequence shown here is derived from an EMBL/GenBank/DDBJ whole genome shotgun (WGS) entry which is preliminary data.</text>
</comment>
<dbReference type="Proteomes" id="UP001201701">
    <property type="component" value="Unassembled WGS sequence"/>
</dbReference>
<keyword evidence="6" id="KW-1185">Reference proteome</keyword>
<name>A0ABS9QFB8_9HYPH</name>
<dbReference type="EMBL" id="JAKREW010000011">
    <property type="protein sequence ID" value="MCG7506120.1"/>
    <property type="molecule type" value="Genomic_DNA"/>
</dbReference>
<dbReference type="RefSeq" id="WP_239365992.1">
    <property type="nucleotide sequence ID" value="NZ_JAKREW010000011.1"/>
</dbReference>
<dbReference type="PANTHER" id="PTHR30061:SF50">
    <property type="entry name" value="MALTOSE_MALTODEXTRIN-BINDING PERIPLASMIC PROTEIN"/>
    <property type="match status" value="1"/>
</dbReference>
<keyword evidence="4" id="KW-0574">Periplasm</keyword>
<evidence type="ECO:0000256" key="4">
    <source>
        <dbReference type="ARBA" id="ARBA00022764"/>
    </source>
</evidence>
<evidence type="ECO:0000313" key="6">
    <source>
        <dbReference type="Proteomes" id="UP001201701"/>
    </source>
</evidence>
<keyword evidence="2" id="KW-0813">Transport</keyword>